<dbReference type="PANTHER" id="PTHR43465">
    <property type="entry name" value="DUF1680 DOMAIN PROTEIN (AFU_ORTHOLOGUE AFUA_1G08910)"/>
    <property type="match status" value="1"/>
</dbReference>
<dbReference type="Pfam" id="PF20737">
    <property type="entry name" value="Glyco_hydro127C"/>
    <property type="match status" value="1"/>
</dbReference>
<dbReference type="AlphaFoldDB" id="A0A1M5AZ12"/>
<evidence type="ECO:0000259" key="3">
    <source>
        <dbReference type="Pfam" id="PF20736"/>
    </source>
</evidence>
<name>A0A1M5AZ12_9BACT</name>
<evidence type="ECO:0000259" key="4">
    <source>
        <dbReference type="Pfam" id="PF20737"/>
    </source>
</evidence>
<dbReference type="OrthoDB" id="9757939at2"/>
<dbReference type="SUPFAM" id="SSF48208">
    <property type="entry name" value="Six-hairpin glycosidases"/>
    <property type="match status" value="1"/>
</dbReference>
<dbReference type="Proteomes" id="UP000184368">
    <property type="component" value="Unassembled WGS sequence"/>
</dbReference>
<feature type="domain" description="Non-reducing end beta-L-arabinofuranosidase-like GH127 C-terminal" evidence="4">
    <location>
        <begin position="552"/>
        <end position="656"/>
    </location>
</feature>
<reference evidence="5 6" key="1">
    <citation type="submission" date="2016-11" db="EMBL/GenBank/DDBJ databases">
        <authorList>
            <person name="Jaros S."/>
            <person name="Januszkiewicz K."/>
            <person name="Wedrychowicz H."/>
        </authorList>
    </citation>
    <scope>NUCLEOTIDE SEQUENCE [LARGE SCALE GENOMIC DNA]</scope>
    <source>
        <strain evidence="5 6">DSM 26897</strain>
    </source>
</reference>
<feature type="chain" id="PRO_5012318919" description="DUF1680 family protein" evidence="1">
    <location>
        <begin position="19"/>
        <end position="667"/>
    </location>
</feature>
<dbReference type="GO" id="GO:0005975">
    <property type="term" value="P:carbohydrate metabolic process"/>
    <property type="evidence" value="ECO:0007669"/>
    <property type="project" value="InterPro"/>
</dbReference>
<dbReference type="InterPro" id="IPR012878">
    <property type="entry name" value="Beta-AFase-like_GH127_cat"/>
</dbReference>
<dbReference type="InterPro" id="IPR049174">
    <property type="entry name" value="Beta-AFase-like"/>
</dbReference>
<keyword evidence="6" id="KW-1185">Reference proteome</keyword>
<proteinExistence type="predicted"/>
<dbReference type="STRING" id="1302690.BUE76_16295"/>
<evidence type="ECO:0000313" key="5">
    <source>
        <dbReference type="EMBL" id="SHF35386.1"/>
    </source>
</evidence>
<sequence>MKKVILSFALLAALTGRAQQTDYPIRSVNFTQVHLNDQFWLPRIKTNHTVTIPASFERCENTGRVKNFEMAAAREGKFCTIFPFDDTDIYKTIEGASFSLSLFPDKKLEGYIDTLIDKVARAQEPDGYLYTARTINPAAPHAWAGTQRWEKERELSHELYNSGHLFEAAAAHYYATGKKNLLNIALKNADLVCSVFGPGKNHVAPGHEVVEMGLVKLYRITGKKEYLASAKDFIDERGHFNGYDSTNKDPWKNGAYWQDHKPVVQQEEAIGHAVRAAYLYSAVADIAALTGDTAYLHAVDRIWNNMVSKKYYVQGGIGAVPSGERFGDNYDLPNGTAYNETCAAIANVYWNHRMFLLHGDAKYLDVLERSLYNGLISGVGLDGKSFFYTNAMQVKNSFHHGSLEAERSGWFDCSCCPTNVTRLLPSVPGYMYAQKDNDIYVNLFAVSVSDLKLGNKDVKIEQQHNYPWSGDLKFIVSPKSSIAFGLKVRIPGWAQQQVVPSDLYRFATTNNKEVVIKVNGQQVSYNVDKGFATINRTWKKGDVVEVNLPMEVQQIVAHEKLVDDQGKIALQRGPLVYCAEGWDNGGRAANIMVPQSTTFTPEYQPNLLNGVMVLKSTVPAVKVDNNSVTTVKQPFTAIPYYAWANRGKSEMMVWFPTGVKDVDILAK</sequence>
<dbReference type="PANTHER" id="PTHR43465:SF2">
    <property type="entry name" value="DUF1680 DOMAIN PROTEIN (AFU_ORTHOLOGUE AFUA_1G08910)"/>
    <property type="match status" value="1"/>
</dbReference>
<dbReference type="EMBL" id="FQUO01000007">
    <property type="protein sequence ID" value="SHF35386.1"/>
    <property type="molecule type" value="Genomic_DNA"/>
</dbReference>
<evidence type="ECO:0000256" key="1">
    <source>
        <dbReference type="SAM" id="SignalP"/>
    </source>
</evidence>
<feature type="domain" description="Non-reducing end beta-L-arabinofuranosidase-like GH127 catalytic" evidence="2">
    <location>
        <begin position="32"/>
        <end position="428"/>
    </location>
</feature>
<evidence type="ECO:0000313" key="6">
    <source>
        <dbReference type="Proteomes" id="UP000184368"/>
    </source>
</evidence>
<accession>A0A1M5AZ12</accession>
<dbReference type="Pfam" id="PF07944">
    <property type="entry name" value="Beta-AFase-like_GH127_cat"/>
    <property type="match status" value="1"/>
</dbReference>
<dbReference type="Gene3D" id="1.50.10.20">
    <property type="match status" value="1"/>
</dbReference>
<feature type="signal peptide" evidence="1">
    <location>
        <begin position="1"/>
        <end position="18"/>
    </location>
</feature>
<dbReference type="InterPro" id="IPR008928">
    <property type="entry name" value="6-hairpin_glycosidase_sf"/>
</dbReference>
<protein>
    <recommendedName>
        <fullName evidence="7">DUF1680 family protein</fullName>
    </recommendedName>
</protein>
<keyword evidence="1" id="KW-0732">Signal</keyword>
<feature type="domain" description="Non-reducing end beta-L-arabinofuranosidase-like GH127 middle" evidence="3">
    <location>
        <begin position="439"/>
        <end position="550"/>
    </location>
</feature>
<evidence type="ECO:0000259" key="2">
    <source>
        <dbReference type="Pfam" id="PF07944"/>
    </source>
</evidence>
<dbReference type="InterPro" id="IPR049049">
    <property type="entry name" value="Beta-AFase-like_GH127_C"/>
</dbReference>
<dbReference type="Pfam" id="PF20736">
    <property type="entry name" value="Glyco_hydro127M"/>
    <property type="match status" value="1"/>
</dbReference>
<dbReference type="InterPro" id="IPR049046">
    <property type="entry name" value="Beta-AFase-like_GH127_middle"/>
</dbReference>
<dbReference type="RefSeq" id="WP_073042787.1">
    <property type="nucleotide sequence ID" value="NZ_FQUO01000007.1"/>
</dbReference>
<gene>
    <name evidence="5" type="ORF">SAMN05444008_10763</name>
</gene>
<evidence type="ECO:0008006" key="7">
    <source>
        <dbReference type="Google" id="ProtNLM"/>
    </source>
</evidence>
<organism evidence="5 6">
    <name type="scientific">Cnuella takakiae</name>
    <dbReference type="NCBI Taxonomy" id="1302690"/>
    <lineage>
        <taxon>Bacteria</taxon>
        <taxon>Pseudomonadati</taxon>
        <taxon>Bacteroidota</taxon>
        <taxon>Chitinophagia</taxon>
        <taxon>Chitinophagales</taxon>
        <taxon>Chitinophagaceae</taxon>
        <taxon>Cnuella</taxon>
    </lineage>
</organism>